<evidence type="ECO:0000313" key="2">
    <source>
        <dbReference type="Proteomes" id="UP000075901"/>
    </source>
</evidence>
<dbReference type="VEuPathDB" id="VectorBase:AMAM002694"/>
<proteinExistence type="predicted"/>
<evidence type="ECO:0000313" key="1">
    <source>
        <dbReference type="EnsemblMetazoa" id="AMAM002694-PA"/>
    </source>
</evidence>
<dbReference type="Proteomes" id="UP000075901">
    <property type="component" value="Unassembled WGS sequence"/>
</dbReference>
<keyword evidence="2" id="KW-1185">Reference proteome</keyword>
<accession>A0A182SA37</accession>
<protein>
    <submittedName>
        <fullName evidence="1">Uncharacterized protein</fullName>
    </submittedName>
</protein>
<reference evidence="2" key="1">
    <citation type="submission" date="2013-09" db="EMBL/GenBank/DDBJ databases">
        <title>The Genome Sequence of Anopheles maculatus species B.</title>
        <authorList>
            <consortium name="The Broad Institute Genomics Platform"/>
            <person name="Neafsey D.E."/>
            <person name="Besansky N."/>
            <person name="Howell P."/>
            <person name="Walton C."/>
            <person name="Young S.K."/>
            <person name="Zeng Q."/>
            <person name="Gargeya S."/>
            <person name="Fitzgerald M."/>
            <person name="Haas B."/>
            <person name="Abouelleil A."/>
            <person name="Allen A.W."/>
            <person name="Alvarado L."/>
            <person name="Arachchi H.M."/>
            <person name="Berlin A.M."/>
            <person name="Chapman S.B."/>
            <person name="Gainer-Dewar J."/>
            <person name="Goldberg J."/>
            <person name="Griggs A."/>
            <person name="Gujja S."/>
            <person name="Hansen M."/>
            <person name="Howarth C."/>
            <person name="Imamovic A."/>
            <person name="Ireland A."/>
            <person name="Larimer J."/>
            <person name="McCowan C."/>
            <person name="Murphy C."/>
            <person name="Pearson M."/>
            <person name="Poon T.W."/>
            <person name="Priest M."/>
            <person name="Roberts A."/>
            <person name="Saif S."/>
            <person name="Shea T."/>
            <person name="Sisk P."/>
            <person name="Sykes S."/>
            <person name="Wortman J."/>
            <person name="Nusbaum C."/>
            <person name="Birren B."/>
        </authorList>
    </citation>
    <scope>NUCLEOTIDE SEQUENCE [LARGE SCALE GENOMIC DNA]</scope>
    <source>
        <strain evidence="2">maculatus3</strain>
    </source>
</reference>
<sequence length="107" mass="12190">MLQFSKEHSAELLYNALVQALSVGEHETILQADHTTIYDSSYRVPHMVTITLDVLDENVNVDNILTWLQAIPVECFVVLLFKQTSIHLVVPIANTFEEYAIVNFIMI</sequence>
<organism evidence="1 2">
    <name type="scientific">Anopheles maculatus</name>
    <dbReference type="NCBI Taxonomy" id="74869"/>
    <lineage>
        <taxon>Eukaryota</taxon>
        <taxon>Metazoa</taxon>
        <taxon>Ecdysozoa</taxon>
        <taxon>Arthropoda</taxon>
        <taxon>Hexapoda</taxon>
        <taxon>Insecta</taxon>
        <taxon>Pterygota</taxon>
        <taxon>Neoptera</taxon>
        <taxon>Endopterygota</taxon>
        <taxon>Diptera</taxon>
        <taxon>Nematocera</taxon>
        <taxon>Culicoidea</taxon>
        <taxon>Culicidae</taxon>
        <taxon>Anophelinae</taxon>
        <taxon>Anopheles</taxon>
        <taxon>Anopheles maculatus group</taxon>
    </lineage>
</organism>
<reference evidence="1" key="2">
    <citation type="submission" date="2020-05" db="UniProtKB">
        <authorList>
            <consortium name="EnsemblMetazoa"/>
        </authorList>
    </citation>
    <scope>IDENTIFICATION</scope>
    <source>
        <strain evidence="1">maculatus3</strain>
    </source>
</reference>
<dbReference type="EnsemblMetazoa" id="AMAM002694-RA">
    <property type="protein sequence ID" value="AMAM002694-PA"/>
    <property type="gene ID" value="AMAM002694"/>
</dbReference>
<name>A0A182SA37_9DIPT</name>
<dbReference type="AlphaFoldDB" id="A0A182SA37"/>